<comment type="caution">
    <text evidence="5">The sequence shown here is derived from an EMBL/GenBank/DDBJ whole genome shotgun (WGS) entry which is preliminary data.</text>
</comment>
<sequence length="343" mass="37150">MHMRTTIAACAIAVFAAQGAAAQQVSWLSQSQTQSAQYPIELEAIQAINESGINVLRNEFQALGISMADGLRLVRDGTFNLASIQVGLVASDDPFLEGIDLIGVSTDMESLEETVDAYRGSFDARLEERFGVKAVAVWPFGGQVFFCNEPIETLDDLAGMRVRSFTASMSALLENLGATPITLAFPEVYPALQRGVASCGITSATSANTGRWPEVTTHLLPLSVSGAIQAHVVNLEWWNGLPEEQRATLEENFAAMEEALWTLANETSSTAIECTTGGSCESELYGSYDLELVEVSDTDMSRLQEIASEVIVSDWVERCERTYPECGAIWYDTVGAVRGFTAD</sequence>
<comment type="subcellular location">
    <subcellularLocation>
        <location evidence="1">Periplasm</location>
    </subcellularLocation>
</comment>
<feature type="signal peptide" evidence="4">
    <location>
        <begin position="1"/>
        <end position="22"/>
    </location>
</feature>
<dbReference type="RefSeq" id="WP_154447401.1">
    <property type="nucleotide sequence ID" value="NZ_WIND01000013.1"/>
</dbReference>
<organism evidence="5 6">
    <name type="scientific">Halovulum marinum</name>
    <dbReference type="NCBI Taxonomy" id="2662447"/>
    <lineage>
        <taxon>Bacteria</taxon>
        <taxon>Pseudomonadati</taxon>
        <taxon>Pseudomonadota</taxon>
        <taxon>Alphaproteobacteria</taxon>
        <taxon>Rhodobacterales</taxon>
        <taxon>Paracoccaceae</taxon>
        <taxon>Halovulum</taxon>
    </lineage>
</organism>
<feature type="chain" id="PRO_5026863886" evidence="4">
    <location>
        <begin position="23"/>
        <end position="343"/>
    </location>
</feature>
<reference evidence="5 6" key="1">
    <citation type="submission" date="2019-10" db="EMBL/GenBank/DDBJ databases">
        <title>Cognatihalovulum marinum gen. nov. sp. nov., a new member of the family Rhodobacteraceae isolated from deep seawater of the Northwest Indian Ocean.</title>
        <authorList>
            <person name="Ruan C."/>
            <person name="Wang J."/>
            <person name="Zheng X."/>
            <person name="Song L."/>
            <person name="Zhu Y."/>
            <person name="Huang Y."/>
            <person name="Lu Z."/>
            <person name="Du W."/>
            <person name="Huang L."/>
            <person name="Dai X."/>
        </authorList>
    </citation>
    <scope>NUCLEOTIDE SEQUENCE [LARGE SCALE GENOMIC DNA]</scope>
    <source>
        <strain evidence="5 6">2CG4</strain>
    </source>
</reference>
<dbReference type="Gene3D" id="3.40.190.170">
    <property type="entry name" value="Bacterial extracellular solute-binding protein, family 7"/>
    <property type="match status" value="1"/>
</dbReference>
<dbReference type="EMBL" id="WIND01000013">
    <property type="protein sequence ID" value="MSU90841.1"/>
    <property type="molecule type" value="Genomic_DNA"/>
</dbReference>
<dbReference type="Proteomes" id="UP000474957">
    <property type="component" value="Unassembled WGS sequence"/>
</dbReference>
<protein>
    <submittedName>
        <fullName evidence="5">ABC transporter substrate-binding protein</fullName>
    </submittedName>
</protein>
<evidence type="ECO:0000256" key="4">
    <source>
        <dbReference type="SAM" id="SignalP"/>
    </source>
</evidence>
<keyword evidence="2 4" id="KW-0732">Signal</keyword>
<evidence type="ECO:0000256" key="3">
    <source>
        <dbReference type="ARBA" id="ARBA00022764"/>
    </source>
</evidence>
<keyword evidence="6" id="KW-1185">Reference proteome</keyword>
<name>A0A6L5Z2N5_9RHOB</name>
<evidence type="ECO:0000256" key="1">
    <source>
        <dbReference type="ARBA" id="ARBA00004418"/>
    </source>
</evidence>
<keyword evidence="3" id="KW-0574">Periplasm</keyword>
<dbReference type="PANTHER" id="PTHR33376:SF4">
    <property type="entry name" value="SIALIC ACID-BINDING PERIPLASMIC PROTEIN SIAP"/>
    <property type="match status" value="1"/>
</dbReference>
<dbReference type="InterPro" id="IPR038404">
    <property type="entry name" value="TRAP_DctP_sf"/>
</dbReference>
<dbReference type="NCBIfam" id="NF037995">
    <property type="entry name" value="TRAP_S1"/>
    <property type="match status" value="1"/>
</dbReference>
<evidence type="ECO:0000313" key="5">
    <source>
        <dbReference type="EMBL" id="MSU90841.1"/>
    </source>
</evidence>
<dbReference type="GO" id="GO:0042597">
    <property type="term" value="C:periplasmic space"/>
    <property type="evidence" value="ECO:0007669"/>
    <property type="project" value="UniProtKB-SubCell"/>
</dbReference>
<dbReference type="CDD" id="cd13602">
    <property type="entry name" value="PBP2_TRAP_BpDctp6_7"/>
    <property type="match status" value="1"/>
</dbReference>
<evidence type="ECO:0000313" key="6">
    <source>
        <dbReference type="Proteomes" id="UP000474957"/>
    </source>
</evidence>
<dbReference type="GO" id="GO:0055085">
    <property type="term" value="P:transmembrane transport"/>
    <property type="evidence" value="ECO:0007669"/>
    <property type="project" value="InterPro"/>
</dbReference>
<accession>A0A6L5Z2N5</accession>
<proteinExistence type="predicted"/>
<dbReference type="AlphaFoldDB" id="A0A6L5Z2N5"/>
<dbReference type="PANTHER" id="PTHR33376">
    <property type="match status" value="1"/>
</dbReference>
<dbReference type="InterPro" id="IPR018389">
    <property type="entry name" value="DctP_fam"/>
</dbReference>
<evidence type="ECO:0000256" key="2">
    <source>
        <dbReference type="ARBA" id="ARBA00022729"/>
    </source>
</evidence>
<dbReference type="Pfam" id="PF03480">
    <property type="entry name" value="DctP"/>
    <property type="match status" value="1"/>
</dbReference>
<gene>
    <name evidence="5" type="ORF">GE300_14650</name>
</gene>